<name>A0A1J4JK64_9EUKA</name>
<dbReference type="PROSITE" id="PS51845">
    <property type="entry name" value="PDEASE_I_2"/>
    <property type="match status" value="1"/>
</dbReference>
<dbReference type="OrthoDB" id="74705at2759"/>
<feature type="binding site" evidence="4">
    <location>
        <position position="936"/>
    </location>
    <ligand>
        <name>Zn(2+)</name>
        <dbReference type="ChEBI" id="CHEBI:29105"/>
        <label>1</label>
    </ligand>
</feature>
<gene>
    <name evidence="6" type="ORF">TRFO_33992</name>
</gene>
<dbReference type="InterPro" id="IPR003018">
    <property type="entry name" value="GAF"/>
</dbReference>
<feature type="binding site" evidence="4">
    <location>
        <position position="937"/>
    </location>
    <ligand>
        <name>Zn(2+)</name>
        <dbReference type="ChEBI" id="CHEBI:29105"/>
        <label>1</label>
    </ligand>
</feature>
<dbReference type="GeneID" id="94844109"/>
<dbReference type="SUPFAM" id="SSF109604">
    <property type="entry name" value="HD-domain/PDEase-like"/>
    <property type="match status" value="1"/>
</dbReference>
<dbReference type="AlphaFoldDB" id="A0A1J4JK64"/>
<dbReference type="EMBL" id="MLAK01001000">
    <property type="protein sequence ID" value="OHS99538.1"/>
    <property type="molecule type" value="Genomic_DNA"/>
</dbReference>
<evidence type="ECO:0000259" key="5">
    <source>
        <dbReference type="PROSITE" id="PS51845"/>
    </source>
</evidence>
<evidence type="ECO:0000256" key="4">
    <source>
        <dbReference type="PIRSR" id="PIRSR623088-3"/>
    </source>
</evidence>
<keyword evidence="1 4" id="KW-0479">Metal-binding</keyword>
<keyword evidence="7" id="KW-1185">Reference proteome</keyword>
<sequence length="1133" mass="126067">MSFPLSPDRHSMSPTFGARLGGFDAGGDAEPDNIFDRIRKMEMENQQDDIIFDNEQNKGMPGNLLNLSSSRINFPFASTGSKNAINQAPLTPQEVVSKLNDDPFLMKPLVTGEGFSIDDVYRYFTSFSTNETFSAALQEITDQMRLLAAIDSLCSSMGQLQDVELSILELENTLSAAFNNRSVVIWYNIPTAQALYSPTNKARVQPNVGIIGKTAHTQKRRTIANPKVSDWYKAESDARFFESAVCAVCSPLLDPLTHQLIAVISFASKTAWTNFDSVLLDHLETKLPHLLASLKISATKIRSTLAVVYSATGNELKQRPLMSNACQSLKSALNCEVAQIFFVNWQRGLLEFYGSGVGKKIRLPLSQGGIAAFVAQEGTLVNVSVASEHPHFGKTLDDEYRSRSIIAAPMINESSPNHEIFGVAVARAKRGNTVFDQHDAILLESLAAVTARTLSNFQRYRDDVLNLKRVLTAQDHYIELLTTAESLSSVIDKDQLFEMIMTRSRRLVSADRCSLFTTDRKREYLLSKVASGTSRSIVLPISQGIAGHVATTGQNLNIADAYEDERFNKDVDLSTGYRTKSILCLPIIGRAEAVIGVTQMINKQGENGVFTENDINLMKAFNVFCGIALSNANLFDDTNTMKRRVEGLLNLAMSMSREQSLPLILEHISESAIQLINAERCTVFLMDSSKTRMTSAGNNSGASISAQTGIAGEVVKNKTILNIHDATKDTRYDPSEDQRTGFVTHNLLAAPIMNAEDGSVLGIVQLLNKVPGYDGLVFTEDDERLVTAMASFAGFSIAKVKLQDMNAQGAAVFDLFNGGMEQIGIVLQQMHLTEEEEEFLKSPQADTRKSTMDQRLRLIINCFLHYNLLEKLNIPFVMFFQSLMLLQAVSRDFPYHNTEHALDTIQCVFTLLQLTGEAKNLDDIELFALLLAALMHDTGHSGENGGFVARSQLPLDILFKNQPPTQTNHANAAIQMLTNKKVNIIDGLPQNEQQKFWNIFIQLILSSGTYKEADFVQLWKSGDHSKLNTMRLFLKIANMSNVARPYEVAMNHGMLLHKELEQVLQEEKMISGNVPDPKLQEIIDMPLEQSELKFSQEIVLPLLEIAAAKWKPVDVFRQQLLENMRKWKELVKQ</sequence>
<dbReference type="SMART" id="SM00065">
    <property type="entry name" value="GAF"/>
    <property type="match status" value="3"/>
</dbReference>
<dbReference type="PANTHER" id="PTHR11347">
    <property type="entry name" value="CYCLIC NUCLEOTIDE PHOSPHODIESTERASE"/>
    <property type="match status" value="1"/>
</dbReference>
<dbReference type="Gene3D" id="1.10.1300.10">
    <property type="entry name" value="3'5'-cyclic nucleotide phosphodiesterase, catalytic domain"/>
    <property type="match status" value="1"/>
</dbReference>
<dbReference type="InterPro" id="IPR023088">
    <property type="entry name" value="PDEase"/>
</dbReference>
<comment type="caution">
    <text evidence="6">The sequence shown here is derived from an EMBL/GenBank/DDBJ whole genome shotgun (WGS) entry which is preliminary data.</text>
</comment>
<dbReference type="PRINTS" id="PR00387">
    <property type="entry name" value="PDIESTERASE1"/>
</dbReference>
<feature type="active site" description="Proton donor" evidence="3">
    <location>
        <position position="896"/>
    </location>
</feature>
<dbReference type="VEuPathDB" id="TrichDB:TRFO_33992"/>
<dbReference type="Pfam" id="PF00233">
    <property type="entry name" value="PDEase_I"/>
    <property type="match status" value="1"/>
</dbReference>
<dbReference type="Proteomes" id="UP000179807">
    <property type="component" value="Unassembled WGS sequence"/>
</dbReference>
<dbReference type="GO" id="GO:0007165">
    <property type="term" value="P:signal transduction"/>
    <property type="evidence" value="ECO:0007669"/>
    <property type="project" value="InterPro"/>
</dbReference>
<dbReference type="InterPro" id="IPR036971">
    <property type="entry name" value="PDEase_catalytic_dom_sf"/>
</dbReference>
<accession>A0A1J4JK64</accession>
<organism evidence="6 7">
    <name type="scientific">Tritrichomonas foetus</name>
    <dbReference type="NCBI Taxonomy" id="1144522"/>
    <lineage>
        <taxon>Eukaryota</taxon>
        <taxon>Metamonada</taxon>
        <taxon>Parabasalia</taxon>
        <taxon>Tritrichomonadida</taxon>
        <taxon>Tritrichomonadidae</taxon>
        <taxon>Tritrichomonas</taxon>
    </lineage>
</organism>
<feature type="binding site" evidence="4">
    <location>
        <position position="900"/>
    </location>
    <ligand>
        <name>Zn(2+)</name>
        <dbReference type="ChEBI" id="CHEBI:29105"/>
        <label>1</label>
    </ligand>
</feature>
<dbReference type="Gene3D" id="3.30.450.40">
    <property type="match status" value="3"/>
</dbReference>
<dbReference type="InterPro" id="IPR002073">
    <property type="entry name" value="PDEase_catalytic_dom"/>
</dbReference>
<reference evidence="6" key="1">
    <citation type="submission" date="2016-10" db="EMBL/GenBank/DDBJ databases">
        <authorList>
            <person name="Benchimol M."/>
            <person name="Almeida L.G."/>
            <person name="Vasconcelos A.T."/>
            <person name="Perreira-Neves A."/>
            <person name="Rosa I.A."/>
            <person name="Tasca T."/>
            <person name="Bogo M.R."/>
            <person name="de Souza W."/>
        </authorList>
    </citation>
    <scope>NUCLEOTIDE SEQUENCE [LARGE SCALE GENOMIC DNA]</scope>
    <source>
        <strain evidence="6">K</strain>
    </source>
</reference>
<feature type="domain" description="PDEase" evidence="5">
    <location>
        <begin position="818"/>
        <end position="1133"/>
    </location>
</feature>
<dbReference type="GO" id="GO:0046872">
    <property type="term" value="F:metal ion binding"/>
    <property type="evidence" value="ECO:0007669"/>
    <property type="project" value="UniProtKB-KW"/>
</dbReference>
<protein>
    <submittedName>
        <fullName evidence="6">3'5'-cyclic nucleotide phosphodiesterase family protein</fullName>
    </submittedName>
</protein>
<dbReference type="GO" id="GO:0004114">
    <property type="term" value="F:3',5'-cyclic-nucleotide phosphodiesterase activity"/>
    <property type="evidence" value="ECO:0007669"/>
    <property type="project" value="InterPro"/>
</dbReference>
<evidence type="ECO:0000313" key="7">
    <source>
        <dbReference type="Proteomes" id="UP000179807"/>
    </source>
</evidence>
<feature type="binding site" evidence="4">
    <location>
        <position position="937"/>
    </location>
    <ligand>
        <name>Zn(2+)</name>
        <dbReference type="ChEBI" id="CHEBI:29105"/>
        <label>2</label>
    </ligand>
</feature>
<dbReference type="RefSeq" id="XP_068352675.1">
    <property type="nucleotide sequence ID" value="XM_068509405.1"/>
</dbReference>
<evidence type="ECO:0000256" key="2">
    <source>
        <dbReference type="ARBA" id="ARBA00022801"/>
    </source>
</evidence>
<dbReference type="InterPro" id="IPR029016">
    <property type="entry name" value="GAF-like_dom_sf"/>
</dbReference>
<evidence type="ECO:0000313" key="6">
    <source>
        <dbReference type="EMBL" id="OHS99538.1"/>
    </source>
</evidence>
<dbReference type="SUPFAM" id="SSF55781">
    <property type="entry name" value="GAF domain-like"/>
    <property type="match status" value="4"/>
</dbReference>
<evidence type="ECO:0000256" key="3">
    <source>
        <dbReference type="PIRSR" id="PIRSR623088-1"/>
    </source>
</evidence>
<evidence type="ECO:0000256" key="1">
    <source>
        <dbReference type="ARBA" id="ARBA00022723"/>
    </source>
</evidence>
<proteinExistence type="predicted"/>
<dbReference type="Pfam" id="PF01590">
    <property type="entry name" value="GAF"/>
    <property type="match status" value="3"/>
</dbReference>
<keyword evidence="2" id="KW-0378">Hydrolase</keyword>